<name>A0A4U6SYW0_SETVI</name>
<proteinExistence type="predicted"/>
<evidence type="ECO:0000256" key="1">
    <source>
        <dbReference type="SAM" id="MobiDB-lite"/>
    </source>
</evidence>
<gene>
    <name evidence="2" type="ORF">SEVIR_9G230450v2</name>
</gene>
<sequence>MVKEVWGASSSPSSSIAARVKAFVRWYFFWPRPSCRPLPALELAWPTTEVEDGRRRRQAQKTPRTYL</sequence>
<reference evidence="2" key="1">
    <citation type="submission" date="2019-03" db="EMBL/GenBank/DDBJ databases">
        <title>WGS assembly of Setaria viridis.</title>
        <authorList>
            <person name="Huang P."/>
            <person name="Jenkins J."/>
            <person name="Grimwood J."/>
            <person name="Barry K."/>
            <person name="Healey A."/>
            <person name="Mamidi S."/>
            <person name="Sreedasyam A."/>
            <person name="Shu S."/>
            <person name="Feldman M."/>
            <person name="Wu J."/>
            <person name="Yu Y."/>
            <person name="Chen C."/>
            <person name="Johnson J."/>
            <person name="Rokhsar D."/>
            <person name="Baxter I."/>
            <person name="Schmutz J."/>
            <person name="Brutnell T."/>
            <person name="Kellogg E."/>
        </authorList>
    </citation>
    <scope>NUCLEOTIDE SEQUENCE [LARGE SCALE GENOMIC DNA]</scope>
</reference>
<accession>A0A4U6SYW0</accession>
<evidence type="ECO:0000313" key="3">
    <source>
        <dbReference type="Proteomes" id="UP000298652"/>
    </source>
</evidence>
<dbReference type="Proteomes" id="UP000298652">
    <property type="component" value="Chromosome 9"/>
</dbReference>
<dbReference type="AlphaFoldDB" id="A0A4U6SYW0"/>
<protein>
    <submittedName>
        <fullName evidence="2">Uncharacterized protein</fullName>
    </submittedName>
</protein>
<evidence type="ECO:0000313" key="2">
    <source>
        <dbReference type="EMBL" id="TKV93514.1"/>
    </source>
</evidence>
<organism evidence="2 3">
    <name type="scientific">Setaria viridis</name>
    <name type="common">Green bristlegrass</name>
    <name type="synonym">Setaria italica subsp. viridis</name>
    <dbReference type="NCBI Taxonomy" id="4556"/>
    <lineage>
        <taxon>Eukaryota</taxon>
        <taxon>Viridiplantae</taxon>
        <taxon>Streptophyta</taxon>
        <taxon>Embryophyta</taxon>
        <taxon>Tracheophyta</taxon>
        <taxon>Spermatophyta</taxon>
        <taxon>Magnoliopsida</taxon>
        <taxon>Liliopsida</taxon>
        <taxon>Poales</taxon>
        <taxon>Poaceae</taxon>
        <taxon>PACMAD clade</taxon>
        <taxon>Panicoideae</taxon>
        <taxon>Panicodae</taxon>
        <taxon>Paniceae</taxon>
        <taxon>Cenchrinae</taxon>
        <taxon>Setaria</taxon>
    </lineage>
</organism>
<dbReference type="EMBL" id="CM016560">
    <property type="protein sequence ID" value="TKV93514.1"/>
    <property type="molecule type" value="Genomic_DNA"/>
</dbReference>
<feature type="region of interest" description="Disordered" evidence="1">
    <location>
        <begin position="48"/>
        <end position="67"/>
    </location>
</feature>
<dbReference type="Gramene" id="TKV93514">
    <property type="protein sequence ID" value="TKV93514"/>
    <property type="gene ID" value="SEVIR_9G230450v2"/>
</dbReference>
<keyword evidence="3" id="KW-1185">Reference proteome</keyword>